<evidence type="ECO:0000256" key="1">
    <source>
        <dbReference type="SAM" id="Phobius"/>
    </source>
</evidence>
<organism evidence="2 3">
    <name type="scientific">Marinobacterium maritimum</name>
    <dbReference type="NCBI Taxonomy" id="500162"/>
    <lineage>
        <taxon>Bacteria</taxon>
        <taxon>Pseudomonadati</taxon>
        <taxon>Pseudomonadota</taxon>
        <taxon>Gammaproteobacteria</taxon>
        <taxon>Oceanospirillales</taxon>
        <taxon>Oceanospirillaceae</taxon>
        <taxon>Marinobacterium</taxon>
    </lineage>
</organism>
<dbReference type="EMBL" id="BAAAET010000001">
    <property type="protein sequence ID" value="GAA0682169.1"/>
    <property type="molecule type" value="Genomic_DNA"/>
</dbReference>
<keyword evidence="1" id="KW-0812">Transmembrane</keyword>
<reference evidence="2 3" key="1">
    <citation type="journal article" date="2019" name="Int. J. Syst. Evol. Microbiol.">
        <title>The Global Catalogue of Microorganisms (GCM) 10K type strain sequencing project: providing services to taxonomists for standard genome sequencing and annotation.</title>
        <authorList>
            <consortium name="The Broad Institute Genomics Platform"/>
            <consortium name="The Broad Institute Genome Sequencing Center for Infectious Disease"/>
            <person name="Wu L."/>
            <person name="Ma J."/>
        </authorList>
    </citation>
    <scope>NUCLEOTIDE SEQUENCE [LARGE SCALE GENOMIC DNA]</scope>
    <source>
        <strain evidence="2 3">JCM 15134</strain>
    </source>
</reference>
<comment type="caution">
    <text evidence="2">The sequence shown here is derived from an EMBL/GenBank/DDBJ whole genome shotgun (WGS) entry which is preliminary data.</text>
</comment>
<protein>
    <submittedName>
        <fullName evidence="2">Uncharacterized protein</fullName>
    </submittedName>
</protein>
<name>A0ABN1I1V7_9GAMM</name>
<evidence type="ECO:0000313" key="2">
    <source>
        <dbReference type="EMBL" id="GAA0682169.1"/>
    </source>
</evidence>
<keyword evidence="3" id="KW-1185">Reference proteome</keyword>
<dbReference type="Proteomes" id="UP001499915">
    <property type="component" value="Unassembled WGS sequence"/>
</dbReference>
<keyword evidence="1" id="KW-1133">Transmembrane helix</keyword>
<feature type="transmembrane region" description="Helical" evidence="1">
    <location>
        <begin position="20"/>
        <end position="38"/>
    </location>
</feature>
<accession>A0ABN1I1V7</accession>
<keyword evidence="1" id="KW-0472">Membrane</keyword>
<proteinExistence type="predicted"/>
<sequence>MGLHGLYLCVSGPHSMFNKTAITLGALVIMALVLTKIVSNWMQNPYGLEPERLGPKGSETIPPVTALPNAKNYLLYPYYDDNAYVIHLALPNHYIHPSNTTERVLKSYGVSASMYYPGLNGKFHPENANLPNCNGYCAGYVRASIEPSRRSAHEKNRRILERIAHDRQQDSALYQFEDLDAEFGVDEHFQIRYPVIEAKSKGSMTSTQEYLISRDPSGDVQYLFECLPYTPSPACEVEFNLSTMPELVINIRFSRSLMTEWPKIVRAVNDKVASWKPVKIETVKE</sequence>
<evidence type="ECO:0000313" key="3">
    <source>
        <dbReference type="Proteomes" id="UP001499915"/>
    </source>
</evidence>
<gene>
    <name evidence="2" type="ORF">GCM10009104_03720</name>
</gene>